<comment type="caution">
    <text evidence="1">The sequence shown here is derived from an EMBL/GenBank/DDBJ whole genome shotgun (WGS) entry which is preliminary data.</text>
</comment>
<dbReference type="InterPro" id="IPR011990">
    <property type="entry name" value="TPR-like_helical_dom_sf"/>
</dbReference>
<reference evidence="1 2" key="1">
    <citation type="submission" date="2018-02" db="EMBL/GenBank/DDBJ databases">
        <authorList>
            <person name="Cohen D.B."/>
            <person name="Kent A.D."/>
        </authorList>
    </citation>
    <scope>NUCLEOTIDE SEQUENCE [LARGE SCALE GENOMIC DNA]</scope>
    <source>
        <strain evidence="1 2">CCAP 1448/3</strain>
    </source>
</reference>
<dbReference type="Gene3D" id="3.40.50.300">
    <property type="entry name" value="P-loop containing nucleotide triphosphate hydrolases"/>
    <property type="match status" value="1"/>
</dbReference>
<gene>
    <name evidence="1" type="ORF">C7B64_01435</name>
</gene>
<organism evidence="1 2">
    <name type="scientific">Merismopedia glauca CCAP 1448/3</name>
    <dbReference type="NCBI Taxonomy" id="1296344"/>
    <lineage>
        <taxon>Bacteria</taxon>
        <taxon>Bacillati</taxon>
        <taxon>Cyanobacteriota</taxon>
        <taxon>Cyanophyceae</taxon>
        <taxon>Synechococcales</taxon>
        <taxon>Merismopediaceae</taxon>
        <taxon>Merismopedia</taxon>
    </lineage>
</organism>
<dbReference type="SUPFAM" id="SSF52540">
    <property type="entry name" value="P-loop containing nucleoside triphosphate hydrolases"/>
    <property type="match status" value="1"/>
</dbReference>
<dbReference type="EMBL" id="PVWJ01000004">
    <property type="protein sequence ID" value="PSB05050.1"/>
    <property type="molecule type" value="Genomic_DNA"/>
</dbReference>
<dbReference type="SUPFAM" id="SSF48452">
    <property type="entry name" value="TPR-like"/>
    <property type="match status" value="1"/>
</dbReference>
<dbReference type="OrthoDB" id="581260at2"/>
<dbReference type="Pfam" id="PF14559">
    <property type="entry name" value="TPR_19"/>
    <property type="match status" value="1"/>
</dbReference>
<dbReference type="Gene3D" id="1.25.40.10">
    <property type="entry name" value="Tetratricopeptide repeat domain"/>
    <property type="match status" value="1"/>
</dbReference>
<dbReference type="InterPro" id="IPR027417">
    <property type="entry name" value="P-loop_NTPase"/>
</dbReference>
<dbReference type="AlphaFoldDB" id="A0A2T1C9V6"/>
<dbReference type="SMART" id="SM00028">
    <property type="entry name" value="TPR"/>
    <property type="match status" value="2"/>
</dbReference>
<dbReference type="InterPro" id="IPR019734">
    <property type="entry name" value="TPR_rpt"/>
</dbReference>
<name>A0A2T1C9V6_9CYAN</name>
<evidence type="ECO:0000313" key="1">
    <source>
        <dbReference type="EMBL" id="PSB05050.1"/>
    </source>
</evidence>
<reference evidence="1 2" key="2">
    <citation type="submission" date="2018-03" db="EMBL/GenBank/DDBJ databases">
        <title>The ancient ancestry and fast evolution of plastids.</title>
        <authorList>
            <person name="Moore K.R."/>
            <person name="Magnabosco C."/>
            <person name="Momper L."/>
            <person name="Gold D.A."/>
            <person name="Bosak T."/>
            <person name="Fournier G.P."/>
        </authorList>
    </citation>
    <scope>NUCLEOTIDE SEQUENCE [LARGE SCALE GENOMIC DNA]</scope>
    <source>
        <strain evidence="1 2">CCAP 1448/3</strain>
    </source>
</reference>
<proteinExistence type="predicted"/>
<accession>A0A2T1C9V6</accession>
<dbReference type="RefSeq" id="WP_106286881.1">
    <property type="nucleotide sequence ID" value="NZ_CAWNTC010000127.1"/>
</dbReference>
<keyword evidence="2" id="KW-1185">Reference proteome</keyword>
<protein>
    <submittedName>
        <fullName evidence="1">Uncharacterized protein</fullName>
    </submittedName>
</protein>
<dbReference type="Proteomes" id="UP000238762">
    <property type="component" value="Unassembled WGS sequence"/>
</dbReference>
<evidence type="ECO:0000313" key="2">
    <source>
        <dbReference type="Proteomes" id="UP000238762"/>
    </source>
</evidence>
<sequence length="444" mass="49739">MSTKPLKASKTFKILSIGQRGVGKTVFLAGSHLELQGSSASDRIRERRKHDSADLWFECENKEAEENLAKIVRYIESSGEYPPPTMKITDFSFNLCQRTFSSSKKLCNFIWSDIPGEICENSDREFHQMVYASHGCCAFIDLQALIEQGSYADKLSSIMEQVTVIANLTRLNNLSYPFSIILTKCDLLSADPTTRAKVETELESIAKRLHTLGINYQVFFSFIPITKTVEQVTVKPQGAAAALLWLVAELERTYKRSLTQYMSTLESGEIEKISTGSLQSVFHQSRAKRGSYSLFTARHQVIVPAAIASGLALVVGLIAFKPDLLPNEGNTSQAQIEQRQLKESISYLEKLAEAEPDQLEWKLRLAKLYQSTGDYVKSEQMYDRIIAKQENHITALVNKAIIRQQQGDRQTAAALFSKAEQVAPNEQVKAEIRNLAQKNLANGQ</sequence>